<feature type="compositionally biased region" description="Low complexity" evidence="1">
    <location>
        <begin position="1"/>
        <end position="12"/>
    </location>
</feature>
<sequence>MRYVQSALSSARARSRGHEVTAPSRPRTKLALARRRVQTNCSLSPQSLVRKLPGRMTGRTCEIWSNITTAQCVMYCLGRQECSVVSLRCEAGPCRCTACRGVVDIVHGSLSHRPTFSLCDKFTNY</sequence>
<evidence type="ECO:0000313" key="2">
    <source>
        <dbReference type="EMBL" id="GFR96607.1"/>
    </source>
</evidence>
<reference evidence="2 3" key="1">
    <citation type="journal article" date="2021" name="Elife">
        <title>Chloroplast acquisition without the gene transfer in kleptoplastic sea slugs, Plakobranchus ocellatus.</title>
        <authorList>
            <person name="Maeda T."/>
            <person name="Takahashi S."/>
            <person name="Yoshida T."/>
            <person name="Shimamura S."/>
            <person name="Takaki Y."/>
            <person name="Nagai Y."/>
            <person name="Toyoda A."/>
            <person name="Suzuki Y."/>
            <person name="Arimoto A."/>
            <person name="Ishii H."/>
            <person name="Satoh N."/>
            <person name="Nishiyama T."/>
            <person name="Hasebe M."/>
            <person name="Maruyama T."/>
            <person name="Minagawa J."/>
            <person name="Obokata J."/>
            <person name="Shigenobu S."/>
        </authorList>
    </citation>
    <scope>NUCLEOTIDE SEQUENCE [LARGE SCALE GENOMIC DNA]</scope>
</reference>
<dbReference type="EMBL" id="BMAT01012669">
    <property type="protein sequence ID" value="GFR96607.1"/>
    <property type="molecule type" value="Genomic_DNA"/>
</dbReference>
<keyword evidence="3" id="KW-1185">Reference proteome</keyword>
<organism evidence="2 3">
    <name type="scientific">Elysia marginata</name>
    <dbReference type="NCBI Taxonomy" id="1093978"/>
    <lineage>
        <taxon>Eukaryota</taxon>
        <taxon>Metazoa</taxon>
        <taxon>Spiralia</taxon>
        <taxon>Lophotrochozoa</taxon>
        <taxon>Mollusca</taxon>
        <taxon>Gastropoda</taxon>
        <taxon>Heterobranchia</taxon>
        <taxon>Euthyneura</taxon>
        <taxon>Panpulmonata</taxon>
        <taxon>Sacoglossa</taxon>
        <taxon>Placobranchoidea</taxon>
        <taxon>Plakobranchidae</taxon>
        <taxon>Elysia</taxon>
    </lineage>
</organism>
<evidence type="ECO:0000313" key="3">
    <source>
        <dbReference type="Proteomes" id="UP000762676"/>
    </source>
</evidence>
<name>A0AAV4HEJ8_9GAST</name>
<proteinExistence type="predicted"/>
<dbReference type="AlphaFoldDB" id="A0AAV4HEJ8"/>
<protein>
    <submittedName>
        <fullName evidence="2">Uncharacterized protein</fullName>
    </submittedName>
</protein>
<evidence type="ECO:0000256" key="1">
    <source>
        <dbReference type="SAM" id="MobiDB-lite"/>
    </source>
</evidence>
<gene>
    <name evidence="2" type="ORF">ElyMa_006302100</name>
</gene>
<comment type="caution">
    <text evidence="2">The sequence shown here is derived from an EMBL/GenBank/DDBJ whole genome shotgun (WGS) entry which is preliminary data.</text>
</comment>
<dbReference type="Proteomes" id="UP000762676">
    <property type="component" value="Unassembled WGS sequence"/>
</dbReference>
<feature type="region of interest" description="Disordered" evidence="1">
    <location>
        <begin position="1"/>
        <end position="27"/>
    </location>
</feature>
<accession>A0AAV4HEJ8</accession>